<reference evidence="1 2" key="1">
    <citation type="submission" date="2018-06" db="EMBL/GenBank/DDBJ databases">
        <title>Genomic Encyclopedia of Type Strains, Phase III (KMG-III): the genomes of soil and plant-associated and newly described type strains.</title>
        <authorList>
            <person name="Whitman W."/>
        </authorList>
    </citation>
    <scope>NUCLEOTIDE SEQUENCE [LARGE SCALE GENOMIC DNA]</scope>
    <source>
        <strain evidence="1 2">JA737</strain>
    </source>
</reference>
<dbReference type="Proteomes" id="UP000247727">
    <property type="component" value="Unassembled WGS sequence"/>
</dbReference>
<gene>
    <name evidence="1" type="ORF">C8J30_10991</name>
</gene>
<keyword evidence="2" id="KW-1185">Reference proteome</keyword>
<name>A0A318U4T2_9RHOB</name>
<proteinExistence type="predicted"/>
<dbReference type="RefSeq" id="WP_245909802.1">
    <property type="nucleotide sequence ID" value="NZ_QJTK01000009.1"/>
</dbReference>
<evidence type="ECO:0000313" key="1">
    <source>
        <dbReference type="EMBL" id="PYF09345.1"/>
    </source>
</evidence>
<accession>A0A318U4T2</accession>
<evidence type="ECO:0000313" key="2">
    <source>
        <dbReference type="Proteomes" id="UP000247727"/>
    </source>
</evidence>
<sequence>MTDVTTMPKVEEITALFTRADGSYRFARWGRPIVPVVFGVDAATLAIVKGATEAVVVLANAKMAETDAEIGANLMIFFFRDWQELLEVPNLDQMIDGLSDIVARLDDAGANQFRTFRFDDAGAIRACFSFIRMDAALDEVPAETIALNQAVQMILTWGERAFSAQPPLAEAKGVAVIRPEIAAVIRAAYDPVMPAVATDASHALRLSARIGFGGAA</sequence>
<dbReference type="AlphaFoldDB" id="A0A318U4T2"/>
<organism evidence="1 2">
    <name type="scientific">Rhodobacter viridis</name>
    <dbReference type="NCBI Taxonomy" id="1054202"/>
    <lineage>
        <taxon>Bacteria</taxon>
        <taxon>Pseudomonadati</taxon>
        <taxon>Pseudomonadota</taxon>
        <taxon>Alphaproteobacteria</taxon>
        <taxon>Rhodobacterales</taxon>
        <taxon>Rhodobacter group</taxon>
        <taxon>Rhodobacter</taxon>
    </lineage>
</organism>
<comment type="caution">
    <text evidence="1">The sequence shown here is derived from an EMBL/GenBank/DDBJ whole genome shotgun (WGS) entry which is preliminary data.</text>
</comment>
<protein>
    <submittedName>
        <fullName evidence="1">Uncharacterized protein</fullName>
    </submittedName>
</protein>
<dbReference type="EMBL" id="QJTK01000009">
    <property type="protein sequence ID" value="PYF09345.1"/>
    <property type="molecule type" value="Genomic_DNA"/>
</dbReference>